<sequence length="67" mass="7807">MQKELKKFLILLIVVLWFGGLSGLFNILYVTLFLAFITVCIAIKLFWTDILIVIGKFISSFIIPKRW</sequence>
<evidence type="ECO:0000313" key="2">
    <source>
        <dbReference type="EMBL" id="ADN35838.1"/>
    </source>
</evidence>
<dbReference type="Proteomes" id="UP000006565">
    <property type="component" value="Chromosome"/>
</dbReference>
<dbReference type="EMBL" id="CP002117">
    <property type="protein sequence ID" value="ADN35838.1"/>
    <property type="molecule type" value="Genomic_DNA"/>
</dbReference>
<protein>
    <submittedName>
        <fullName evidence="2">Uncharacterized protein</fullName>
    </submittedName>
</protein>
<keyword evidence="1" id="KW-0812">Transmembrane</keyword>
<keyword evidence="3" id="KW-1185">Reference proteome</keyword>
<gene>
    <name evidence="2" type="ordered locus">Mpet_1071</name>
</gene>
<reference evidence="2 3" key="1">
    <citation type="journal article" date="2010" name="Stand. Genomic Sci.">
        <title>Complete genome sequence of Methanoplanus petrolearius type strain (SEBR 4847).</title>
        <authorList>
            <person name="Brambilla E."/>
            <person name="Djao O.D."/>
            <person name="Daligault H."/>
            <person name="Lapidus A."/>
            <person name="Lucas S."/>
            <person name="Hammon N."/>
            <person name="Nolan M."/>
            <person name="Tice H."/>
            <person name="Cheng J.F."/>
            <person name="Han C."/>
            <person name="Tapia R."/>
            <person name="Goodwin L."/>
            <person name="Pitluck S."/>
            <person name="Liolios K."/>
            <person name="Ivanova N."/>
            <person name="Mavromatis K."/>
            <person name="Mikhailova N."/>
            <person name="Pati A."/>
            <person name="Chen A."/>
            <person name="Palaniappan K."/>
            <person name="Land M."/>
            <person name="Hauser L."/>
            <person name="Chang Y.J."/>
            <person name="Jeffries C.D."/>
            <person name="Rohde M."/>
            <person name="Spring S."/>
            <person name="Sikorski J."/>
            <person name="Goker M."/>
            <person name="Woyke T."/>
            <person name="Bristow J."/>
            <person name="Eisen J.A."/>
            <person name="Markowitz V."/>
            <person name="Hugenholtz P."/>
            <person name="Kyrpides N.C."/>
            <person name="Klenk H.P."/>
        </authorList>
    </citation>
    <scope>NUCLEOTIDE SEQUENCE [LARGE SCALE GENOMIC DNA]</scope>
    <source>
        <strain evidence="3">DSM 11571 / OCM 486 / SEBR 4847</strain>
    </source>
</reference>
<organism evidence="2 3">
    <name type="scientific">Methanolacinia petrolearia (strain DSM 11571 / OCM 486 / SEBR 4847)</name>
    <name type="common">Methanoplanus petrolearius</name>
    <dbReference type="NCBI Taxonomy" id="679926"/>
    <lineage>
        <taxon>Archaea</taxon>
        <taxon>Methanobacteriati</taxon>
        <taxon>Methanobacteriota</taxon>
        <taxon>Stenosarchaea group</taxon>
        <taxon>Methanomicrobia</taxon>
        <taxon>Methanomicrobiales</taxon>
        <taxon>Methanomicrobiaceae</taxon>
        <taxon>Methanolacinia</taxon>
    </lineage>
</organism>
<evidence type="ECO:0000256" key="1">
    <source>
        <dbReference type="SAM" id="Phobius"/>
    </source>
</evidence>
<keyword evidence="1" id="KW-1133">Transmembrane helix</keyword>
<accession>E1RKI5</accession>
<proteinExistence type="predicted"/>
<feature type="transmembrane region" description="Helical" evidence="1">
    <location>
        <begin position="33"/>
        <end position="58"/>
    </location>
</feature>
<dbReference type="KEGG" id="mpi:Mpet_1071"/>
<dbReference type="HOGENOM" id="CLU_2802282_0_0_2"/>
<keyword evidence="1" id="KW-0472">Membrane</keyword>
<dbReference type="STRING" id="679926.Mpet_1071"/>
<evidence type="ECO:0000313" key="3">
    <source>
        <dbReference type="Proteomes" id="UP000006565"/>
    </source>
</evidence>
<dbReference type="AlphaFoldDB" id="E1RKI5"/>
<name>E1RKI5_METP4</name>